<dbReference type="Proteomes" id="UP000242699">
    <property type="component" value="Unassembled WGS sequence"/>
</dbReference>
<dbReference type="InterPro" id="IPR038656">
    <property type="entry name" value="Peptidase_G1_sf"/>
</dbReference>
<dbReference type="SUPFAM" id="SSF49899">
    <property type="entry name" value="Concanavalin A-like lectins/glucanases"/>
    <property type="match status" value="1"/>
</dbReference>
<dbReference type="Gene3D" id="2.60.120.700">
    <property type="entry name" value="Peptidase G1"/>
    <property type="match status" value="1"/>
</dbReference>
<gene>
    <name evidence="2" type="ORF">C7B43_13830</name>
</gene>
<dbReference type="Pfam" id="PF01828">
    <property type="entry name" value="Peptidase_A4"/>
    <property type="match status" value="1"/>
</dbReference>
<name>A0A2T2WW04_9FIRM</name>
<accession>A0A2T2WW04</accession>
<evidence type="ECO:0000313" key="2">
    <source>
        <dbReference type="EMBL" id="PSR26418.1"/>
    </source>
</evidence>
<reference evidence="2 3" key="1">
    <citation type="journal article" date="2014" name="BMC Genomics">
        <title>Comparison of environmental and isolate Sulfobacillus genomes reveals diverse carbon, sulfur, nitrogen, and hydrogen metabolisms.</title>
        <authorList>
            <person name="Justice N.B."/>
            <person name="Norman A."/>
            <person name="Brown C.T."/>
            <person name="Singh A."/>
            <person name="Thomas B.C."/>
            <person name="Banfield J.F."/>
        </authorList>
    </citation>
    <scope>NUCLEOTIDE SEQUENCE [LARGE SCALE GENOMIC DNA]</scope>
    <source>
        <strain evidence="2">AMDSBA1</strain>
    </source>
</reference>
<proteinExistence type="predicted"/>
<evidence type="ECO:0000313" key="3">
    <source>
        <dbReference type="Proteomes" id="UP000242699"/>
    </source>
</evidence>
<comment type="caution">
    <text evidence="2">The sequence shown here is derived from an EMBL/GenBank/DDBJ whole genome shotgun (WGS) entry which is preliminary data.</text>
</comment>
<dbReference type="GO" id="GO:0006508">
    <property type="term" value="P:proteolysis"/>
    <property type="evidence" value="ECO:0007669"/>
    <property type="project" value="InterPro"/>
</dbReference>
<protein>
    <submittedName>
        <fullName evidence="2">Uncharacterized protein</fullName>
    </submittedName>
</protein>
<dbReference type="EMBL" id="PXYT01000036">
    <property type="protein sequence ID" value="PSR26418.1"/>
    <property type="molecule type" value="Genomic_DNA"/>
</dbReference>
<organism evidence="2 3">
    <name type="scientific">Sulfobacillus benefaciens</name>
    <dbReference type="NCBI Taxonomy" id="453960"/>
    <lineage>
        <taxon>Bacteria</taxon>
        <taxon>Bacillati</taxon>
        <taxon>Bacillota</taxon>
        <taxon>Clostridia</taxon>
        <taxon>Eubacteriales</taxon>
        <taxon>Clostridiales Family XVII. Incertae Sedis</taxon>
        <taxon>Sulfobacillus</taxon>
    </lineage>
</organism>
<dbReference type="InterPro" id="IPR013320">
    <property type="entry name" value="ConA-like_dom_sf"/>
</dbReference>
<dbReference type="GO" id="GO:0070007">
    <property type="term" value="F:glutamic-type endopeptidase activity"/>
    <property type="evidence" value="ECO:0007669"/>
    <property type="project" value="InterPro"/>
</dbReference>
<dbReference type="CDD" id="cd13426">
    <property type="entry name" value="Peptidase_G1"/>
    <property type="match status" value="1"/>
</dbReference>
<sequence length="363" mass="38458">MGRLLTVLQRFGVYYRVNAIDCNPDEEVGTMNTRLVKEVIAGGVLVGLEALLLYGHGGLFNRYPITTASPKQANNVRYVPVTKLASVQNSQNWAGYEVTSGTYTSVSASWRVPQVTSPRGVAAQWIGLGGVNSHELVQTGTIEQQSGNGPTADVFVEKLPNHAQNIMSVPLGAQISASITPAGNNQWTLSISANYNGQTRTKSVTMNVSPNYALGMGTSAEWIFEDPANTQGSLYHLAKTQPVTFSHVEANGQAVGTASALIMTGGVGRPRVEPTMMKKGAFTVQDVRGSFRRPFPVSNWGPGSGVIREQQGGGFSISGPGFSITTPGYGDGAGTLGGWGGWTSFVHSVVIRIPRGPWTGVSL</sequence>
<evidence type="ECO:0000256" key="1">
    <source>
        <dbReference type="PIRSR" id="PIRSR600250-50"/>
    </source>
</evidence>
<dbReference type="InterPro" id="IPR000250">
    <property type="entry name" value="Peptidase_G1"/>
</dbReference>
<feature type="active site" description="Proton acceptor" evidence="1">
    <location>
        <position position="225"/>
    </location>
</feature>
<dbReference type="AlphaFoldDB" id="A0A2T2WW04"/>